<evidence type="ECO:0000313" key="5">
    <source>
        <dbReference type="EMBL" id="SVC56630.1"/>
    </source>
</evidence>
<dbReference type="EMBL" id="UINC01098251">
    <property type="protein sequence ID" value="SVC56630.1"/>
    <property type="molecule type" value="Genomic_DNA"/>
</dbReference>
<name>A0A382N7B3_9ZZZZ</name>
<dbReference type="AlphaFoldDB" id="A0A382N7B3"/>
<keyword evidence="3" id="KW-0547">Nucleotide-binding</keyword>
<keyword evidence="4" id="KW-0067">ATP-binding</keyword>
<keyword evidence="2" id="KW-0436">Ligase</keyword>
<dbReference type="InterPro" id="IPR027417">
    <property type="entry name" value="P-loop_NTPase"/>
</dbReference>
<protein>
    <recommendedName>
        <fullName evidence="6">Formate--tetrahydrofolate ligase</fullName>
    </recommendedName>
</protein>
<keyword evidence="1" id="KW-0554">One-carbon metabolism</keyword>
<dbReference type="GO" id="GO:0004329">
    <property type="term" value="F:formate-tetrahydrofolate ligase activity"/>
    <property type="evidence" value="ECO:0007669"/>
    <property type="project" value="InterPro"/>
</dbReference>
<evidence type="ECO:0000256" key="3">
    <source>
        <dbReference type="ARBA" id="ARBA00022741"/>
    </source>
</evidence>
<dbReference type="GO" id="GO:0005524">
    <property type="term" value="F:ATP binding"/>
    <property type="evidence" value="ECO:0007669"/>
    <property type="project" value="UniProtKB-KW"/>
</dbReference>
<evidence type="ECO:0000256" key="1">
    <source>
        <dbReference type="ARBA" id="ARBA00022563"/>
    </source>
</evidence>
<dbReference type="Pfam" id="PF01268">
    <property type="entry name" value="FTHFS"/>
    <property type="match status" value="1"/>
</dbReference>
<organism evidence="5">
    <name type="scientific">marine metagenome</name>
    <dbReference type="NCBI Taxonomy" id="408172"/>
    <lineage>
        <taxon>unclassified sequences</taxon>
        <taxon>metagenomes</taxon>
        <taxon>ecological metagenomes</taxon>
    </lineage>
</organism>
<evidence type="ECO:0008006" key="6">
    <source>
        <dbReference type="Google" id="ProtNLM"/>
    </source>
</evidence>
<reference evidence="5" key="1">
    <citation type="submission" date="2018-05" db="EMBL/GenBank/DDBJ databases">
        <authorList>
            <person name="Lanie J.A."/>
            <person name="Ng W.-L."/>
            <person name="Kazmierczak K.M."/>
            <person name="Andrzejewski T.M."/>
            <person name="Davidsen T.M."/>
            <person name="Wayne K.J."/>
            <person name="Tettelin H."/>
            <person name="Glass J.I."/>
            <person name="Rusch D."/>
            <person name="Podicherti R."/>
            <person name="Tsui H.-C.T."/>
            <person name="Winkler M.E."/>
        </authorList>
    </citation>
    <scope>NUCLEOTIDE SEQUENCE</scope>
</reference>
<evidence type="ECO:0000256" key="4">
    <source>
        <dbReference type="ARBA" id="ARBA00022840"/>
    </source>
</evidence>
<dbReference type="InterPro" id="IPR000559">
    <property type="entry name" value="Formate_THF_ligase"/>
</dbReference>
<dbReference type="SUPFAM" id="SSF52540">
    <property type="entry name" value="P-loop containing nucleoside triphosphate hydrolases"/>
    <property type="match status" value="1"/>
</dbReference>
<feature type="non-terminal residue" evidence="5">
    <location>
        <position position="92"/>
    </location>
</feature>
<evidence type="ECO:0000256" key="2">
    <source>
        <dbReference type="ARBA" id="ARBA00022598"/>
    </source>
</evidence>
<dbReference type="GO" id="GO:0006730">
    <property type="term" value="P:one-carbon metabolic process"/>
    <property type="evidence" value="ECO:0007669"/>
    <property type="project" value="UniProtKB-KW"/>
</dbReference>
<proteinExistence type="predicted"/>
<accession>A0A382N7B3</accession>
<sequence>MSFPSDLEIARGANLRPLTDIADEAGIPADCLEQYGEGAAKIKLDAIGRMSDGPKAKYVVVSAITPTPLGEGKTTTTVGLGQGFSHVGKQAT</sequence>
<gene>
    <name evidence="5" type="ORF">METZ01_LOCUS309484</name>
</gene>
<dbReference type="Gene3D" id="3.40.50.300">
    <property type="entry name" value="P-loop containing nucleotide triphosphate hydrolases"/>
    <property type="match status" value="1"/>
</dbReference>